<feature type="transmembrane region" description="Helical" evidence="8">
    <location>
        <begin position="52"/>
        <end position="71"/>
    </location>
</feature>
<feature type="transmembrane region" description="Helical" evidence="8">
    <location>
        <begin position="230"/>
        <end position="251"/>
    </location>
</feature>
<dbReference type="NCBIfam" id="TIGR00842">
    <property type="entry name" value="bcct"/>
    <property type="match status" value="1"/>
</dbReference>
<feature type="transmembrane region" description="Helical" evidence="8">
    <location>
        <begin position="91"/>
        <end position="112"/>
    </location>
</feature>
<comment type="subcellular location">
    <subcellularLocation>
        <location evidence="1">Cell membrane</location>
        <topology evidence="1">Multi-pass membrane protein</topology>
    </subcellularLocation>
</comment>
<feature type="transmembrane region" description="Helical" evidence="8">
    <location>
        <begin position="188"/>
        <end position="210"/>
    </location>
</feature>
<accession>A0ABV4U2T2</accession>
<feature type="transmembrane region" description="Helical" evidence="8">
    <location>
        <begin position="144"/>
        <end position="164"/>
    </location>
</feature>
<comment type="caution">
    <text evidence="9">The sequence shown here is derived from an EMBL/GenBank/DDBJ whole genome shotgun (WGS) entry which is preliminary data.</text>
</comment>
<proteinExistence type="inferred from homology"/>
<evidence type="ECO:0000256" key="7">
    <source>
        <dbReference type="ARBA" id="ARBA00023136"/>
    </source>
</evidence>
<feature type="transmembrane region" description="Helical" evidence="8">
    <location>
        <begin position="456"/>
        <end position="476"/>
    </location>
</feature>
<evidence type="ECO:0000256" key="3">
    <source>
        <dbReference type="ARBA" id="ARBA00022448"/>
    </source>
</evidence>
<sequence>MLARHLKHFNPTVTLVSGGLVLLFVVLGALFGGNWTENDWWQVRHAITDWLGWLYIVSVGFFLLFVLYLWVSPFGRIKLGRDDDEPEFTNLTWFAMLFSAGMGIGLLFWSVAEPIAHFTAPPGGMEGESETAARHAMTLTFFHWGLHAWAIYIVVGLALSYFAFRHGLPLTIRSTLYPLLGKHIHGPIGYAVEILAIFGTIFGVATSLGLGVQQIGGGLAYLGVAENTPGLQVVLIAIITAIATISVVSGLKVGIRRLSEANLVLGLLLLLFVLIAGPTIFLLSMLIQSIGHYVSSLATLTFRTEAVLSIMPGQEDEPTWGQWWTMFYWAWWISWAPFVGMFIARISRGRTIRQFITGVLLVPTILTFIWLVVFGGSAIYMEMTQPDGAGIITASGEGPELALFALLGNLPWDTVTAIVAMIVIATYFVTSSDSASLVVDILATDGNPNPPMAGRIFWAVTEGAVAAVLLLTGGLIALQTGAIATAIPFTLIMLLICWSLVKGLRAERKASLVGATFTASPRTTLEAQRLDPIVVDTSDLEAEGEAAAESVPDDWRPFLQRMLGPKAEATATLTPEVQQAQQRMAEFVEKTVLPAFKTLRNELQQHGRQIEIDRLPYHVALRVLRDGDEEFFYAIRCRAYRRRVLTFPELSDGTGKPIVRGEVVLRGGMGANRPMSEWSREIIIRDFLNEYSKWMGW</sequence>
<dbReference type="InterPro" id="IPR000060">
    <property type="entry name" value="BCCT_transptr"/>
</dbReference>
<evidence type="ECO:0000256" key="2">
    <source>
        <dbReference type="ARBA" id="ARBA00005658"/>
    </source>
</evidence>
<keyword evidence="4" id="KW-1003">Cell membrane</keyword>
<dbReference type="PANTHER" id="PTHR30047:SF7">
    <property type="entry name" value="HIGH-AFFINITY CHOLINE TRANSPORT PROTEIN"/>
    <property type="match status" value="1"/>
</dbReference>
<protein>
    <submittedName>
        <fullName evidence="9">BCCT family transporter</fullName>
    </submittedName>
</protein>
<evidence type="ECO:0000313" key="10">
    <source>
        <dbReference type="Proteomes" id="UP001575105"/>
    </source>
</evidence>
<comment type="similarity">
    <text evidence="2">Belongs to the BCCT transporter (TC 2.A.15) family.</text>
</comment>
<dbReference type="Proteomes" id="UP001575105">
    <property type="component" value="Unassembled WGS sequence"/>
</dbReference>
<feature type="transmembrane region" description="Helical" evidence="8">
    <location>
        <begin position="401"/>
        <end position="429"/>
    </location>
</feature>
<evidence type="ECO:0000256" key="5">
    <source>
        <dbReference type="ARBA" id="ARBA00022692"/>
    </source>
</evidence>
<dbReference type="EMBL" id="JBGUBD010000002">
    <property type="protein sequence ID" value="MFA9477490.1"/>
    <property type="molecule type" value="Genomic_DNA"/>
</dbReference>
<evidence type="ECO:0000256" key="8">
    <source>
        <dbReference type="SAM" id="Phobius"/>
    </source>
</evidence>
<reference evidence="9 10" key="1">
    <citation type="submission" date="2024-08" db="EMBL/GenBank/DDBJ databases">
        <title>Whole-genome sequencing of halo(alkali)philic microorganisms from hypersaline lakes.</title>
        <authorList>
            <person name="Sorokin D.Y."/>
            <person name="Merkel A.Y."/>
            <person name="Messina E."/>
            <person name="Yakimov M."/>
        </authorList>
    </citation>
    <scope>NUCLEOTIDE SEQUENCE [LARGE SCALE GENOMIC DNA]</scope>
    <source>
        <strain evidence="9 10">AB-hyl4</strain>
    </source>
</reference>
<keyword evidence="6 8" id="KW-1133">Transmembrane helix</keyword>
<name>A0ABV4U2T2_9BACT</name>
<keyword evidence="5 8" id="KW-0812">Transmembrane</keyword>
<gene>
    <name evidence="9" type="ORF">ACERK3_04195</name>
</gene>
<evidence type="ECO:0000256" key="6">
    <source>
        <dbReference type="ARBA" id="ARBA00022989"/>
    </source>
</evidence>
<evidence type="ECO:0000313" key="9">
    <source>
        <dbReference type="EMBL" id="MFA9477490.1"/>
    </source>
</evidence>
<organism evidence="9 10">
    <name type="scientific">Natronomicrosphaera hydrolytica</name>
    <dbReference type="NCBI Taxonomy" id="3242702"/>
    <lineage>
        <taxon>Bacteria</taxon>
        <taxon>Pseudomonadati</taxon>
        <taxon>Planctomycetota</taxon>
        <taxon>Phycisphaerae</taxon>
        <taxon>Phycisphaerales</taxon>
        <taxon>Phycisphaeraceae</taxon>
        <taxon>Natronomicrosphaera</taxon>
    </lineage>
</organism>
<evidence type="ECO:0000256" key="1">
    <source>
        <dbReference type="ARBA" id="ARBA00004651"/>
    </source>
</evidence>
<feature type="transmembrane region" description="Helical" evidence="8">
    <location>
        <begin position="12"/>
        <end position="32"/>
    </location>
</feature>
<feature type="transmembrane region" description="Helical" evidence="8">
    <location>
        <begin position="326"/>
        <end position="344"/>
    </location>
</feature>
<evidence type="ECO:0000256" key="4">
    <source>
        <dbReference type="ARBA" id="ARBA00022475"/>
    </source>
</evidence>
<feature type="transmembrane region" description="Helical" evidence="8">
    <location>
        <begin position="482"/>
        <end position="501"/>
    </location>
</feature>
<keyword evidence="7 8" id="KW-0472">Membrane</keyword>
<dbReference type="RefSeq" id="WP_425344413.1">
    <property type="nucleotide sequence ID" value="NZ_JBGUBD010000002.1"/>
</dbReference>
<keyword evidence="10" id="KW-1185">Reference proteome</keyword>
<feature type="transmembrane region" description="Helical" evidence="8">
    <location>
        <begin position="263"/>
        <end position="287"/>
    </location>
</feature>
<keyword evidence="3" id="KW-0813">Transport</keyword>
<feature type="transmembrane region" description="Helical" evidence="8">
    <location>
        <begin position="356"/>
        <end position="381"/>
    </location>
</feature>
<dbReference type="PANTHER" id="PTHR30047">
    <property type="entry name" value="HIGH-AFFINITY CHOLINE TRANSPORT PROTEIN-RELATED"/>
    <property type="match status" value="1"/>
</dbReference>
<dbReference type="Pfam" id="PF02028">
    <property type="entry name" value="BCCT"/>
    <property type="match status" value="1"/>
</dbReference>